<dbReference type="GO" id="GO:0030246">
    <property type="term" value="F:carbohydrate binding"/>
    <property type="evidence" value="ECO:0007669"/>
    <property type="project" value="InterPro"/>
</dbReference>
<dbReference type="EMBL" id="JAPDHZ010000006">
    <property type="protein sequence ID" value="MDG0794397.1"/>
    <property type="molecule type" value="Genomic_DNA"/>
</dbReference>
<dbReference type="RefSeq" id="WP_277568147.1">
    <property type="nucleotide sequence ID" value="NZ_JAPDHZ010000006.1"/>
</dbReference>
<evidence type="ECO:0000313" key="1">
    <source>
        <dbReference type="EMBL" id="MDG0794397.1"/>
    </source>
</evidence>
<dbReference type="SUPFAM" id="SSF74650">
    <property type="entry name" value="Galactose mutarotase-like"/>
    <property type="match status" value="1"/>
</dbReference>
<dbReference type="InterPro" id="IPR014718">
    <property type="entry name" value="GH-type_carb-bd"/>
</dbReference>
<name>A0A9X4KLH2_9BACL</name>
<dbReference type="AlphaFoldDB" id="A0A9X4KLH2"/>
<organism evidence="1 2">
    <name type="scientific">Cohnella ginsengisoli</name>
    <dbReference type="NCBI Taxonomy" id="425004"/>
    <lineage>
        <taxon>Bacteria</taxon>
        <taxon>Bacillati</taxon>
        <taxon>Bacillota</taxon>
        <taxon>Bacilli</taxon>
        <taxon>Bacillales</taxon>
        <taxon>Paenibacillaceae</taxon>
        <taxon>Cohnella</taxon>
    </lineage>
</organism>
<dbReference type="InterPro" id="IPR011013">
    <property type="entry name" value="Gal_mutarotase_sf_dom"/>
</dbReference>
<gene>
    <name evidence="1" type="ORF">OMP38_28855</name>
</gene>
<comment type="caution">
    <text evidence="1">The sequence shown here is derived from an EMBL/GenBank/DDBJ whole genome shotgun (WGS) entry which is preliminary data.</text>
</comment>
<dbReference type="CDD" id="cd01081">
    <property type="entry name" value="Aldose_epim"/>
    <property type="match status" value="1"/>
</dbReference>
<dbReference type="InterPro" id="IPR008183">
    <property type="entry name" value="Aldose_1/G6P_1-epimerase"/>
</dbReference>
<accession>A0A9X4KLH2</accession>
<reference evidence="1 2" key="1">
    <citation type="submission" date="2022-10" db="EMBL/GenBank/DDBJ databases">
        <title>Comparative genomic analysis of Cohnella hashimotonis sp. nov., isolated from the International Space Station.</title>
        <authorList>
            <person name="Simpson A."/>
            <person name="Venkateswaran K."/>
        </authorList>
    </citation>
    <scope>NUCLEOTIDE SEQUENCE [LARGE SCALE GENOMIC DNA]</scope>
    <source>
        <strain evidence="1 2">DSM 18997</strain>
    </source>
</reference>
<dbReference type="GO" id="GO:0005975">
    <property type="term" value="P:carbohydrate metabolic process"/>
    <property type="evidence" value="ECO:0007669"/>
    <property type="project" value="InterPro"/>
</dbReference>
<dbReference type="Pfam" id="PF01263">
    <property type="entry name" value="Aldose_epim"/>
    <property type="match status" value="1"/>
</dbReference>
<dbReference type="GO" id="GO:0016853">
    <property type="term" value="F:isomerase activity"/>
    <property type="evidence" value="ECO:0007669"/>
    <property type="project" value="InterPro"/>
</dbReference>
<evidence type="ECO:0000313" key="2">
    <source>
        <dbReference type="Proteomes" id="UP001153387"/>
    </source>
</evidence>
<sequence>MTANAQAYEGQYQGLKAVWLKSGPYEAAVLPEIGANLIAFRDTERGYAFLREPAADELQGFTERPMVHGIPVLFPPNRFEDGKFPWEGRVLELPVNETDRNNHLHGFLYNIPWQVDGFSADALGARAVFSVKVAEGDAVYARFPFAFTVRLEYTLNGEGLHQRVSVRNDGEGTMPCLLAFHTAVNAPFAPGSSTDDCTFKLTVGERWEMGADGRMLPTKRKLPLTEAEARMRDGTQSPFFESLDNHYTAVPQNGRNRMELTDNRTGVKLVYDVGTGYKQWMIWNDGAKGGYFCPEPQVNLVNAPNIALTAEEKEQAGLFALSPGEVWEETCRLYTIG</sequence>
<dbReference type="Proteomes" id="UP001153387">
    <property type="component" value="Unassembled WGS sequence"/>
</dbReference>
<keyword evidence="2" id="KW-1185">Reference proteome</keyword>
<dbReference type="Gene3D" id="2.70.98.10">
    <property type="match status" value="1"/>
</dbReference>
<proteinExistence type="predicted"/>
<protein>
    <submittedName>
        <fullName evidence="1">Aldose 1-epimerase</fullName>
    </submittedName>
</protein>